<accession>A0A8K1FQP6</accession>
<evidence type="ECO:0000256" key="5">
    <source>
        <dbReference type="ARBA" id="ARBA00022833"/>
    </source>
</evidence>
<feature type="compositionally biased region" description="Polar residues" evidence="10">
    <location>
        <begin position="1"/>
        <end position="23"/>
    </location>
</feature>
<dbReference type="InterPro" id="IPR036236">
    <property type="entry name" value="Znf_C2H2_sf"/>
</dbReference>
<reference evidence="12" key="1">
    <citation type="submission" date="2019-03" db="EMBL/GenBank/DDBJ databases">
        <title>Long read genome sequence of the mycoparasitic Pythium oligandrum ATCC 38472 isolated from sugarbeet rhizosphere.</title>
        <authorList>
            <person name="Gaulin E."/>
        </authorList>
    </citation>
    <scope>NUCLEOTIDE SEQUENCE</scope>
    <source>
        <strain evidence="12">ATCC 38472_TT</strain>
    </source>
</reference>
<comment type="caution">
    <text evidence="12">The sequence shown here is derived from an EMBL/GenBank/DDBJ whole genome shotgun (WGS) entry which is preliminary data.</text>
</comment>
<feature type="region of interest" description="Disordered" evidence="10">
    <location>
        <begin position="1"/>
        <end position="111"/>
    </location>
</feature>
<dbReference type="AlphaFoldDB" id="A0A8K1FQP6"/>
<evidence type="ECO:0000256" key="1">
    <source>
        <dbReference type="ARBA" id="ARBA00004123"/>
    </source>
</evidence>
<evidence type="ECO:0000313" key="13">
    <source>
        <dbReference type="Proteomes" id="UP000794436"/>
    </source>
</evidence>
<evidence type="ECO:0000256" key="4">
    <source>
        <dbReference type="ARBA" id="ARBA00022771"/>
    </source>
</evidence>
<feature type="domain" description="C2H2-type" evidence="11">
    <location>
        <begin position="354"/>
        <end position="376"/>
    </location>
</feature>
<sequence length="490" mass="55522">MCATSDANNEPSTAPNADLSGSSYRGDDIQSVEISFEAKDAVEPEKIVSEGESSDAEDVEMGEDSEYNDNIDDNQASEDEHEGGEVADQLNRKRKRGESAGNGEESRSGRRHMCHVASCRRVYKKKDKLHHHIQRYHQVVEGETFPCKHCAEGFNTRHECDLHVSQSHKDDITAVIASFACQVIGCGRSYSKREHLTRHFRAVHEKTGEDKPFQCTLCGVRFVYRHGLTRHHKNCHSDTAERPYQCSVCLLAFKKKTQLQAHAFVHTGVLPFECGDCGERFAKRFQLARHERTHNGSTAPSQTQVFLCDEPDCDELLLSVDEKRQHMRDAHGYTEEQPKKATAKRERSVFARELRCQVCDREFERIQNLRSHLRTHFDAVDDRKRHVCPVEGCERAYTRQSNLMAHYNATHDPTKSKRFKCPIAGCDGAFGYKKVLVSHIASVHEKKEGDEVAATPSRKRGREAMSVFASALGVDKSTAQEETHEISDYE</sequence>
<dbReference type="InterPro" id="IPR013087">
    <property type="entry name" value="Znf_C2H2_type"/>
</dbReference>
<dbReference type="SUPFAM" id="SSF57667">
    <property type="entry name" value="beta-beta-alpha zinc fingers"/>
    <property type="match status" value="3"/>
</dbReference>
<feature type="domain" description="C2H2-type" evidence="11">
    <location>
        <begin position="244"/>
        <end position="271"/>
    </location>
</feature>
<dbReference type="SMART" id="SM00355">
    <property type="entry name" value="ZnF_C2H2"/>
    <property type="match status" value="10"/>
</dbReference>
<dbReference type="EMBL" id="SPLM01000001">
    <property type="protein sequence ID" value="TMW69644.1"/>
    <property type="molecule type" value="Genomic_DNA"/>
</dbReference>
<dbReference type="FunFam" id="3.30.160.60:FF:000099">
    <property type="entry name" value="Zinc finger protein 79"/>
    <property type="match status" value="1"/>
</dbReference>
<keyword evidence="8" id="KW-0539">Nucleus</keyword>
<feature type="domain" description="C2H2-type" evidence="11">
    <location>
        <begin position="213"/>
        <end position="243"/>
    </location>
</feature>
<keyword evidence="13" id="KW-1185">Reference proteome</keyword>
<dbReference type="GO" id="GO:0008270">
    <property type="term" value="F:zinc ion binding"/>
    <property type="evidence" value="ECO:0007669"/>
    <property type="project" value="UniProtKB-KW"/>
</dbReference>
<dbReference type="GO" id="GO:0000978">
    <property type="term" value="F:RNA polymerase II cis-regulatory region sequence-specific DNA binding"/>
    <property type="evidence" value="ECO:0007669"/>
    <property type="project" value="TreeGrafter"/>
</dbReference>
<evidence type="ECO:0000256" key="2">
    <source>
        <dbReference type="ARBA" id="ARBA00022723"/>
    </source>
</evidence>
<name>A0A8K1FQP6_PYTOL</name>
<feature type="domain" description="C2H2-type" evidence="11">
    <location>
        <begin position="272"/>
        <end position="299"/>
    </location>
</feature>
<dbReference type="Gene3D" id="3.30.160.60">
    <property type="entry name" value="Classic Zinc Finger"/>
    <property type="match status" value="7"/>
</dbReference>
<evidence type="ECO:0000256" key="9">
    <source>
        <dbReference type="PROSITE-ProRule" id="PRU00042"/>
    </source>
</evidence>
<evidence type="ECO:0000313" key="12">
    <source>
        <dbReference type="EMBL" id="TMW69644.1"/>
    </source>
</evidence>
<dbReference type="PROSITE" id="PS50157">
    <property type="entry name" value="ZINC_FINGER_C2H2_2"/>
    <property type="match status" value="7"/>
</dbReference>
<feature type="domain" description="C2H2-type" evidence="11">
    <location>
        <begin position="419"/>
        <end position="449"/>
    </location>
</feature>
<organism evidence="12 13">
    <name type="scientific">Pythium oligandrum</name>
    <name type="common">Mycoparasitic fungus</name>
    <dbReference type="NCBI Taxonomy" id="41045"/>
    <lineage>
        <taxon>Eukaryota</taxon>
        <taxon>Sar</taxon>
        <taxon>Stramenopiles</taxon>
        <taxon>Oomycota</taxon>
        <taxon>Peronosporomycetes</taxon>
        <taxon>Pythiales</taxon>
        <taxon>Pythiaceae</taxon>
        <taxon>Pythium</taxon>
    </lineage>
</organism>
<dbReference type="PROSITE" id="PS00028">
    <property type="entry name" value="ZINC_FINGER_C2H2_1"/>
    <property type="match status" value="9"/>
</dbReference>
<keyword evidence="3" id="KW-0677">Repeat</keyword>
<protein>
    <recommendedName>
        <fullName evidence="11">C2H2-type domain-containing protein</fullName>
    </recommendedName>
</protein>
<feature type="compositionally biased region" description="Acidic residues" evidence="10">
    <location>
        <begin position="52"/>
        <end position="82"/>
    </location>
</feature>
<comment type="subcellular location">
    <subcellularLocation>
        <location evidence="1">Nucleus</location>
    </subcellularLocation>
</comment>
<dbReference type="GO" id="GO:0005634">
    <property type="term" value="C:nucleus"/>
    <property type="evidence" value="ECO:0007669"/>
    <property type="project" value="UniProtKB-SubCell"/>
</dbReference>
<keyword evidence="7" id="KW-0804">Transcription</keyword>
<dbReference type="Proteomes" id="UP000794436">
    <property type="component" value="Unassembled WGS sequence"/>
</dbReference>
<dbReference type="OrthoDB" id="8117402at2759"/>
<keyword evidence="6" id="KW-0805">Transcription regulation</keyword>
<gene>
    <name evidence="12" type="ORF">Poli38472_001800</name>
</gene>
<dbReference type="Pfam" id="PF13912">
    <property type="entry name" value="zf-C2H2_6"/>
    <property type="match status" value="1"/>
</dbReference>
<dbReference type="PANTHER" id="PTHR24393">
    <property type="entry name" value="ZINC FINGER PROTEIN"/>
    <property type="match status" value="1"/>
</dbReference>
<feature type="domain" description="C2H2-type" evidence="11">
    <location>
        <begin position="179"/>
        <end position="209"/>
    </location>
</feature>
<keyword evidence="2" id="KW-0479">Metal-binding</keyword>
<feature type="domain" description="C2H2-type" evidence="11">
    <location>
        <begin position="386"/>
        <end position="416"/>
    </location>
</feature>
<evidence type="ECO:0000256" key="7">
    <source>
        <dbReference type="ARBA" id="ARBA00023163"/>
    </source>
</evidence>
<feature type="compositionally biased region" description="Basic and acidic residues" evidence="10">
    <location>
        <begin position="36"/>
        <end position="49"/>
    </location>
</feature>
<evidence type="ECO:0000256" key="3">
    <source>
        <dbReference type="ARBA" id="ARBA00022737"/>
    </source>
</evidence>
<evidence type="ECO:0000256" key="8">
    <source>
        <dbReference type="ARBA" id="ARBA00023242"/>
    </source>
</evidence>
<keyword evidence="5" id="KW-0862">Zinc</keyword>
<proteinExistence type="predicted"/>
<keyword evidence="4 9" id="KW-0863">Zinc-finger</keyword>
<evidence type="ECO:0000259" key="11">
    <source>
        <dbReference type="PROSITE" id="PS50157"/>
    </source>
</evidence>
<dbReference type="PANTHER" id="PTHR24393:SF34">
    <property type="entry name" value="PR_SET DOMAIN 13"/>
    <property type="match status" value="1"/>
</dbReference>
<evidence type="ECO:0000256" key="10">
    <source>
        <dbReference type="SAM" id="MobiDB-lite"/>
    </source>
</evidence>
<dbReference type="Pfam" id="PF00096">
    <property type="entry name" value="zf-C2H2"/>
    <property type="match status" value="3"/>
</dbReference>
<evidence type="ECO:0000256" key="6">
    <source>
        <dbReference type="ARBA" id="ARBA00023015"/>
    </source>
</evidence>
<dbReference type="GO" id="GO:0001228">
    <property type="term" value="F:DNA-binding transcription activator activity, RNA polymerase II-specific"/>
    <property type="evidence" value="ECO:0007669"/>
    <property type="project" value="TreeGrafter"/>
</dbReference>